<evidence type="ECO:0000313" key="2">
    <source>
        <dbReference type="EMBL" id="AEE36647.1"/>
    </source>
</evidence>
<proteinExistence type="predicted"/>
<dbReference type="Proteomes" id="UP000202555">
    <property type="component" value="Segment"/>
</dbReference>
<evidence type="ECO:0000313" key="3">
    <source>
        <dbReference type="EMBL" id="AFN89797.1"/>
    </source>
</evidence>
<dbReference type="KEGG" id="vg:9742358"/>
<protein>
    <submittedName>
        <fullName evidence="1">p1</fullName>
    </submittedName>
</protein>
<reference evidence="3" key="3">
    <citation type="journal article" date="2012" name="Virus Genes">
        <title>Mutation rate in Velvet tobacco mottle virus varies between genomic region and virus variant but is not influenced by obligatory mirid transmission.</title>
        <authorList>
            <person name="Arthur K."/>
            <person name="Collins N.C."/>
            <person name="Randles J.W."/>
        </authorList>
    </citation>
    <scope>NUCLEOTIDE SEQUENCE</scope>
    <source>
        <strain evidence="3">VTMoV-R17</strain>
    </source>
</reference>
<reference evidence="1" key="4">
    <citation type="submission" date="2012-04" db="EMBL/GenBank/DDBJ databases">
        <authorList>
            <person name="Arthur K.R."/>
            <person name="Dogra S."/>
            <person name="Randles J.W."/>
        </authorList>
    </citation>
    <scope>NUCLEOTIDE SEQUENCE</scope>
    <source>
        <strain evidence="1">K1</strain>
    </source>
</reference>
<gene>
    <name evidence="3" type="primary">P1</name>
</gene>
<dbReference type="EMBL" id="JQ968538">
    <property type="protein sequence ID" value="AFN89797.1"/>
    <property type="molecule type" value="Genomic_RNA"/>
</dbReference>
<dbReference type="EMBL" id="HQ680399">
    <property type="protein sequence ID" value="AEE36647.1"/>
    <property type="molecule type" value="Genomic_RNA"/>
</dbReference>
<sequence length="152" mass="17301">MPSIDVEVEKILHLSNRKRLRSVCVARKKTFVDKISEGFVCTLYGEYDHDYVTSVHLHIVCSCGRAFFDFVEFKDIKLRDFQYQSQCICPTRNWSTVAYTDFTTVNCQVEGCDYCEGIESDSDSDSEAIIEEFLQKFSEVGISGSSSSPQTN</sequence>
<dbReference type="EMBL" id="HM754263">
    <property type="protein sequence ID" value="ADN19013.1"/>
    <property type="molecule type" value="Genomic_RNA"/>
</dbReference>
<evidence type="ECO:0000313" key="4">
    <source>
        <dbReference type="Proteomes" id="UP000202555"/>
    </source>
</evidence>
<reference evidence="1 4" key="1">
    <citation type="journal article" date="2010" name="Arch. Virol.">
        <title>Complete nucleotide sequence of Velvet tobacco mottle virus isolate K1.</title>
        <authorList>
            <person name="Arthur K."/>
            <person name="Dogra S."/>
            <person name="Randles J.W."/>
        </authorList>
    </citation>
    <scope>NUCLEOTIDE SEQUENCE [LARGE SCALE GENOMIC DNA]</scope>
    <source>
        <strain evidence="1 4">K1</strain>
    </source>
</reference>
<organism evidence="1 4">
    <name type="scientific">Velvet tobacco mottle virus</name>
    <dbReference type="NCBI Taxonomy" id="12473"/>
    <lineage>
        <taxon>Viruses</taxon>
        <taxon>Riboviria</taxon>
        <taxon>Orthornavirae</taxon>
        <taxon>Pisuviricota</taxon>
        <taxon>Pisoniviricetes</taxon>
        <taxon>Sobelivirales</taxon>
        <taxon>Solemoviridae</taxon>
        <taxon>Sobemovirus</taxon>
        <taxon>Sobemovirus VTMOV</taxon>
    </lineage>
</organism>
<reference evidence="2" key="6">
    <citation type="journal article" date="2014" name="Virus Genes">
        <title>Nucleotide sequence diversity in Velvet tobacco mottle virus: a virus with a unique Australian pathosystem.</title>
        <authorList>
            <person name="Arthur K."/>
            <person name="Collins N."/>
            <person name="Yazarlou A."/>
            <person name="Randles J."/>
        </authorList>
    </citation>
    <scope>NUCLEOTIDE SEQUENCE</scope>
    <source>
        <strain evidence="2">R17</strain>
    </source>
</reference>
<reference evidence="3" key="5">
    <citation type="submission" date="2012-04" db="EMBL/GenBank/DDBJ databases">
        <authorList>
            <person name="Arthur K.R."/>
            <person name="Collins N.C."/>
            <person name="Randles J.W."/>
        </authorList>
    </citation>
    <scope>NUCLEOTIDE SEQUENCE</scope>
    <source>
        <strain evidence="3">VTMoV-R17</strain>
    </source>
</reference>
<reference evidence="2" key="2">
    <citation type="submission" date="2010-12" db="EMBL/GenBank/DDBJ databases">
        <authorList>
            <person name="Arthur K.R."/>
            <person name="Randles J.W."/>
        </authorList>
    </citation>
    <scope>NUCLEOTIDE SEQUENCE</scope>
    <source>
        <strain evidence="2">R17</strain>
    </source>
</reference>
<keyword evidence="4" id="KW-1185">Reference proteome</keyword>
<evidence type="ECO:0000313" key="1">
    <source>
        <dbReference type="EMBL" id="ADN19013.1"/>
    </source>
</evidence>
<dbReference type="RefSeq" id="YP_003896037.1">
    <property type="nucleotide sequence ID" value="NC_014509.2"/>
</dbReference>
<name>E2IZN0_9VIRU</name>
<accession>E2IZN0</accession>